<dbReference type="InterPro" id="IPR002145">
    <property type="entry name" value="CopG"/>
</dbReference>
<dbReference type="Pfam" id="PF01402">
    <property type="entry name" value="RHH_1"/>
    <property type="match status" value="1"/>
</dbReference>
<proteinExistence type="predicted"/>
<dbReference type="InterPro" id="IPR013321">
    <property type="entry name" value="Arc_rbn_hlx_hlx"/>
</dbReference>
<accession>A0A2H0X8W6</accession>
<comment type="caution">
    <text evidence="2">The sequence shown here is derived from an EMBL/GenBank/DDBJ whole genome shotgun (WGS) entry which is preliminary data.</text>
</comment>
<dbReference type="Proteomes" id="UP000231098">
    <property type="component" value="Unassembled WGS sequence"/>
</dbReference>
<evidence type="ECO:0000313" key="2">
    <source>
        <dbReference type="EMBL" id="PIS21370.1"/>
    </source>
</evidence>
<dbReference type="EMBL" id="PEYV01000052">
    <property type="protein sequence ID" value="PIS21370.1"/>
    <property type="molecule type" value="Genomic_DNA"/>
</dbReference>
<evidence type="ECO:0000313" key="3">
    <source>
        <dbReference type="Proteomes" id="UP000231098"/>
    </source>
</evidence>
<dbReference type="CDD" id="cd22231">
    <property type="entry name" value="RHH_NikR_HicB-like"/>
    <property type="match status" value="1"/>
</dbReference>
<dbReference type="Gene3D" id="1.10.1220.10">
    <property type="entry name" value="Met repressor-like"/>
    <property type="match status" value="1"/>
</dbReference>
<dbReference type="InterPro" id="IPR010985">
    <property type="entry name" value="Ribbon_hlx_hlx"/>
</dbReference>
<dbReference type="AlphaFoldDB" id="A0A2H0X8W6"/>
<protein>
    <recommendedName>
        <fullName evidence="1">Ribbon-helix-helix protein CopG domain-containing protein</fullName>
    </recommendedName>
</protein>
<feature type="domain" description="Ribbon-helix-helix protein CopG" evidence="1">
    <location>
        <begin position="3"/>
        <end position="37"/>
    </location>
</feature>
<sequence length="92" mass="10603">MRTVNVSLPDNLAKQVDVTLLEGEYSSRSELFRTALRIFFVLDKKEETVGFEYFDKKPINEIRKDLQEAGHNTKFVESVSKGLTKSSLYKNN</sequence>
<evidence type="ECO:0000259" key="1">
    <source>
        <dbReference type="Pfam" id="PF01402"/>
    </source>
</evidence>
<gene>
    <name evidence="2" type="ORF">COT51_03035</name>
</gene>
<dbReference type="GO" id="GO:0006355">
    <property type="term" value="P:regulation of DNA-templated transcription"/>
    <property type="evidence" value="ECO:0007669"/>
    <property type="project" value="InterPro"/>
</dbReference>
<organism evidence="2 3">
    <name type="scientific">candidate division WWE3 bacterium CG08_land_8_20_14_0_20_41_15</name>
    <dbReference type="NCBI Taxonomy" id="1975086"/>
    <lineage>
        <taxon>Bacteria</taxon>
        <taxon>Katanobacteria</taxon>
    </lineage>
</organism>
<dbReference type="SUPFAM" id="SSF47598">
    <property type="entry name" value="Ribbon-helix-helix"/>
    <property type="match status" value="1"/>
</dbReference>
<reference evidence="3" key="1">
    <citation type="submission" date="2017-09" db="EMBL/GenBank/DDBJ databases">
        <title>Depth-based differentiation of microbial function through sediment-hosted aquifers and enrichment of novel symbionts in the deep terrestrial subsurface.</title>
        <authorList>
            <person name="Probst A.J."/>
            <person name="Ladd B."/>
            <person name="Jarett J.K."/>
            <person name="Geller-Mcgrath D.E."/>
            <person name="Sieber C.M.K."/>
            <person name="Emerson J.B."/>
            <person name="Anantharaman K."/>
            <person name="Thomas B.C."/>
            <person name="Malmstrom R."/>
            <person name="Stieglmeier M."/>
            <person name="Klingl A."/>
            <person name="Woyke T."/>
            <person name="Ryan C.M."/>
            <person name="Banfield J.F."/>
        </authorList>
    </citation>
    <scope>NUCLEOTIDE SEQUENCE [LARGE SCALE GENOMIC DNA]</scope>
</reference>
<name>A0A2H0X8W6_UNCKA</name>